<gene>
    <name evidence="10" type="primary">kdpA_1</name>
    <name evidence="10" type="ORF">NCTC9504_04642</name>
</gene>
<reference evidence="10 11" key="1">
    <citation type="submission" date="2018-06" db="EMBL/GenBank/DDBJ databases">
        <authorList>
            <consortium name="Pathogen Informatics"/>
            <person name="Doyle S."/>
        </authorList>
    </citation>
    <scope>NUCLEOTIDE SEQUENCE [LARGE SCALE GENOMIC DNA]</scope>
    <source>
        <strain evidence="10 11">NCTC9504</strain>
    </source>
</reference>
<keyword evidence="2" id="KW-1003">Cell membrane</keyword>
<dbReference type="PANTHER" id="PTHR30607">
    <property type="entry name" value="POTASSIUM-TRANSPORTING ATPASE A CHAIN"/>
    <property type="match status" value="1"/>
</dbReference>
<dbReference type="InterPro" id="IPR004623">
    <property type="entry name" value="KdpA"/>
</dbReference>
<evidence type="ECO:0000256" key="1">
    <source>
        <dbReference type="ARBA" id="ARBA00022448"/>
    </source>
</evidence>
<proteinExistence type="predicted"/>
<keyword evidence="4 9" id="KW-0812">Transmembrane</keyword>
<evidence type="ECO:0000256" key="5">
    <source>
        <dbReference type="ARBA" id="ARBA00022958"/>
    </source>
</evidence>
<keyword evidence="8 9" id="KW-0472">Membrane</keyword>
<keyword evidence="1" id="KW-0813">Transport</keyword>
<dbReference type="EMBL" id="UGMA01000005">
    <property type="protein sequence ID" value="STU96350.1"/>
    <property type="molecule type" value="Genomic_DNA"/>
</dbReference>
<feature type="transmembrane region" description="Helical" evidence="9">
    <location>
        <begin position="173"/>
        <end position="190"/>
    </location>
</feature>
<name>A0A378A3N4_KLEPN</name>
<sequence length="249" mass="27347">MAAQGFLLLASYLLVLLVLARPLGMCLARMVNDIPLPGLAGVERVLWRVAGIRAEEMGWLQYLLAILLFNALGGLALFALLMLQGVLPFNPQHLPGLSWDLALNTAISFVSNTNWQAYAGESTMSYLSQMVGLTVQNFLSAATGIAVVFALTRAFARQKMSTLGNAWVDLTRITLWLLLPLSLLVALFFIQQGVPQNLQAYQPFTTLEGCTSCCRWGLSPHRKRLSCWALTAAVSSMPTPPIRLKTRPR</sequence>
<evidence type="ECO:0000256" key="6">
    <source>
        <dbReference type="ARBA" id="ARBA00022989"/>
    </source>
</evidence>
<keyword evidence="3" id="KW-0633">Potassium transport</keyword>
<evidence type="ECO:0000256" key="2">
    <source>
        <dbReference type="ARBA" id="ARBA00022475"/>
    </source>
</evidence>
<organism evidence="10 11">
    <name type="scientific">Klebsiella pneumoniae subsp. pneumoniae</name>
    <dbReference type="NCBI Taxonomy" id="72407"/>
    <lineage>
        <taxon>Bacteria</taxon>
        <taxon>Pseudomonadati</taxon>
        <taxon>Pseudomonadota</taxon>
        <taxon>Gammaproteobacteria</taxon>
        <taxon>Enterobacterales</taxon>
        <taxon>Enterobacteriaceae</taxon>
        <taxon>Klebsiella/Raoultella group</taxon>
        <taxon>Klebsiella</taxon>
        <taxon>Klebsiella pneumoniae complex</taxon>
    </lineage>
</organism>
<feature type="transmembrane region" description="Helical" evidence="9">
    <location>
        <begin position="59"/>
        <end position="82"/>
    </location>
</feature>
<keyword evidence="6 9" id="KW-1133">Transmembrane helix</keyword>
<dbReference type="AlphaFoldDB" id="A0A378A3N4"/>
<dbReference type="PANTHER" id="PTHR30607:SF2">
    <property type="entry name" value="POTASSIUM-TRANSPORTING ATPASE POTASSIUM-BINDING SUBUNIT"/>
    <property type="match status" value="1"/>
</dbReference>
<keyword evidence="7" id="KW-0406">Ion transport</keyword>
<feature type="transmembrane region" description="Helical" evidence="9">
    <location>
        <begin position="131"/>
        <end position="152"/>
    </location>
</feature>
<dbReference type="GO" id="GO:0008556">
    <property type="term" value="F:P-type potassium transmembrane transporter activity"/>
    <property type="evidence" value="ECO:0007669"/>
    <property type="project" value="InterPro"/>
</dbReference>
<evidence type="ECO:0000256" key="4">
    <source>
        <dbReference type="ARBA" id="ARBA00022692"/>
    </source>
</evidence>
<dbReference type="Pfam" id="PF03814">
    <property type="entry name" value="KdpA"/>
    <property type="match status" value="1"/>
</dbReference>
<dbReference type="Proteomes" id="UP000254020">
    <property type="component" value="Unassembled WGS sequence"/>
</dbReference>
<protein>
    <submittedName>
        <fullName evidence="10">Potassium-transporting ATPase subunit A</fullName>
    </submittedName>
</protein>
<evidence type="ECO:0000256" key="3">
    <source>
        <dbReference type="ARBA" id="ARBA00022538"/>
    </source>
</evidence>
<evidence type="ECO:0000256" key="9">
    <source>
        <dbReference type="SAM" id="Phobius"/>
    </source>
</evidence>
<accession>A0A378A3N4</accession>
<keyword evidence="5" id="KW-0630">Potassium</keyword>
<evidence type="ECO:0000256" key="8">
    <source>
        <dbReference type="ARBA" id="ARBA00023136"/>
    </source>
</evidence>
<evidence type="ECO:0000256" key="7">
    <source>
        <dbReference type="ARBA" id="ARBA00023065"/>
    </source>
</evidence>
<evidence type="ECO:0000313" key="11">
    <source>
        <dbReference type="Proteomes" id="UP000254020"/>
    </source>
</evidence>
<dbReference type="GO" id="GO:0005886">
    <property type="term" value="C:plasma membrane"/>
    <property type="evidence" value="ECO:0007669"/>
    <property type="project" value="TreeGrafter"/>
</dbReference>
<evidence type="ECO:0000313" key="10">
    <source>
        <dbReference type="EMBL" id="STU96350.1"/>
    </source>
</evidence>